<gene>
    <name evidence="4" type="ORF">GCU69_12075</name>
</gene>
<keyword evidence="1" id="KW-0560">Oxidoreductase</keyword>
<dbReference type="InterPro" id="IPR050493">
    <property type="entry name" value="FAD-dep_Monooxygenase_BioMet"/>
</dbReference>
<evidence type="ECO:0000256" key="2">
    <source>
        <dbReference type="ARBA" id="ARBA00023033"/>
    </source>
</evidence>
<proteinExistence type="predicted"/>
<feature type="domain" description="FAD-binding" evidence="3">
    <location>
        <begin position="6"/>
        <end position="350"/>
    </location>
</feature>
<dbReference type="InterPro" id="IPR002938">
    <property type="entry name" value="FAD-bd"/>
</dbReference>
<evidence type="ECO:0000313" key="4">
    <source>
        <dbReference type="EMBL" id="KAF4408843.1"/>
    </source>
</evidence>
<dbReference type="EMBL" id="WHPN01000261">
    <property type="protein sequence ID" value="KAF4408843.1"/>
    <property type="molecule type" value="Genomic_DNA"/>
</dbReference>
<evidence type="ECO:0000259" key="3">
    <source>
        <dbReference type="Pfam" id="PF01494"/>
    </source>
</evidence>
<dbReference type="RefSeq" id="WP_156205986.1">
    <property type="nucleotide sequence ID" value="NZ_WHPN01000261.1"/>
</dbReference>
<comment type="caution">
    <text evidence="4">The sequence shown here is derived from an EMBL/GenBank/DDBJ whole genome shotgun (WGS) entry which is preliminary data.</text>
</comment>
<accession>A0ABQ7FJR5</accession>
<reference evidence="4 5" key="1">
    <citation type="submission" date="2019-10" db="EMBL/GenBank/DDBJ databases">
        <title>Streptomyces tenebrisbrunneis sp.nov., an endogenous actinomycete isolated from of Lycium ruthenicum.</title>
        <authorList>
            <person name="Ma L."/>
        </authorList>
    </citation>
    <scope>NUCLEOTIDE SEQUENCE [LARGE SCALE GENOMIC DNA]</scope>
    <source>
        <strain evidence="4 5">TRM 66187</strain>
    </source>
</reference>
<sequence>MQQLRAVVLGGGIGGLTAAAALHRRGWTVTVLERAGALEPVGAGIALAPNAQRALDVIGAGDEIRAMSAWQDAGGLRLPGGRWLSRTTSDAAARRFGGPVVVAHRAELVRLLASRLPAGSVRTGAAAVLTDPGDAGRPARVEVTGGEGQAGDGTEFEAELVVGADGLHSATRRTLFPDHPAPRYAGFTSWRLVVPRPAAPFEPHETWGRGCLWGTVPLHDGRVYAYATAVAPPGGRAADDERAELLRRFGGWHEPVPAILAAASPDAVLRNDVYAGTEPLPAHHHGRVALVGDAAHPMTPNLGQGGCQAVEDAVVLAGLAGTARTPGELSRALAGYTDARLGRTTDVVRRSARVGRLSSWTSAPACALRTAVFAVAGRLGPGLALRSLDGIADWSPPATPPEPARRPVC</sequence>
<evidence type="ECO:0000313" key="5">
    <source>
        <dbReference type="Proteomes" id="UP000621266"/>
    </source>
</evidence>
<dbReference type="Pfam" id="PF01494">
    <property type="entry name" value="FAD_binding_3"/>
    <property type="match status" value="1"/>
</dbReference>
<protein>
    <submittedName>
        <fullName evidence="4">NAD(P)-binding protein</fullName>
    </submittedName>
</protein>
<keyword evidence="5" id="KW-1185">Reference proteome</keyword>
<dbReference type="InterPro" id="IPR036188">
    <property type="entry name" value="FAD/NAD-bd_sf"/>
</dbReference>
<dbReference type="Proteomes" id="UP000621266">
    <property type="component" value="Unassembled WGS sequence"/>
</dbReference>
<evidence type="ECO:0000256" key="1">
    <source>
        <dbReference type="ARBA" id="ARBA00023002"/>
    </source>
</evidence>
<keyword evidence="2" id="KW-0503">Monooxygenase</keyword>
<dbReference type="PANTHER" id="PTHR13789:SF309">
    <property type="entry name" value="PUTATIVE (AFU_ORTHOLOGUE AFUA_6G14510)-RELATED"/>
    <property type="match status" value="1"/>
</dbReference>
<name>A0ABQ7FJR5_9ACTN</name>
<dbReference type="SUPFAM" id="SSF51905">
    <property type="entry name" value="FAD/NAD(P)-binding domain"/>
    <property type="match status" value="1"/>
</dbReference>
<dbReference type="Gene3D" id="3.50.50.60">
    <property type="entry name" value="FAD/NAD(P)-binding domain"/>
    <property type="match status" value="1"/>
</dbReference>
<organism evidence="4 5">
    <name type="scientific">Streptomyces lycii</name>
    <dbReference type="NCBI Taxonomy" id="2654337"/>
    <lineage>
        <taxon>Bacteria</taxon>
        <taxon>Bacillati</taxon>
        <taxon>Actinomycetota</taxon>
        <taxon>Actinomycetes</taxon>
        <taxon>Kitasatosporales</taxon>
        <taxon>Streptomycetaceae</taxon>
        <taxon>Streptomyces</taxon>
    </lineage>
</organism>
<dbReference type="PRINTS" id="PR00420">
    <property type="entry name" value="RNGMNOXGNASE"/>
</dbReference>
<dbReference type="PANTHER" id="PTHR13789">
    <property type="entry name" value="MONOOXYGENASE"/>
    <property type="match status" value="1"/>
</dbReference>